<dbReference type="InterPro" id="IPR023631">
    <property type="entry name" value="Amidase_dom"/>
</dbReference>
<dbReference type="SUPFAM" id="SSF75304">
    <property type="entry name" value="Amidase signature (AS) enzymes"/>
    <property type="match status" value="1"/>
</dbReference>
<sequence length="667" mass="74994">MVFHYIMPIKAIEIYLSYIHSKLLYVPEQYRKRFVAAIFLLYLIHLGVQHINFLANLWKIRKRKQSLKQRCDSLTHKLKDVKTSPNMFIPYMTLRDLSNEIQDSILMPEMVINAFQQQALNCNKHLNGIADFIPLDLKEFEKRTSVKKESIAITIPVKETNLLAAPPTSGSIFYQMYTKLFSCFSNKESECSSKNLSVQGKSLSVKELQNIRRYSVYGIPISLTEIIHVKSHDSTAGLSLNLNVMVKDAVIVKVLKSQGAIPFIRTNVPQIGLQSFASSNPIYGTTVHPFVAGRSPGGGSSGEGSLLACKGSILGVGTDISGGIRIPAHFCGVCGFKPTSCRISHKGLTVLSGQEKIPICVGPLSRNVEGLVRFMHATCVPLHFELDCRVTPLAFDEAQYESNRLLQIGYFIEDSCTKSTPAVERAVLLAKTLLEARGHKVVKFDPPDLKMMLTKLFLPALLGSNSQDIHCYLYTDKVDSSLRSSFYTPFTHYPVRFLFSFFYRFMNNPIDADLMAIKYPETVTDWWNLMKNIGDFKLRFMKKWNEAKIDALLCPVLPFAALKLGNEKYFTGCLTFATLFNVLDFPAGCVPVAEVEKSDNENLKNSMKYKVSTKLERLIVEDQLDPKITNIGLPLGVQIAALPFYDELVLRVMRELEEAVQAKSNVD</sequence>
<feature type="domain" description="Amidase" evidence="2">
    <location>
        <begin position="216"/>
        <end position="650"/>
    </location>
</feature>
<dbReference type="Gene3D" id="3.90.1300.10">
    <property type="entry name" value="Amidase signature (AS) domain"/>
    <property type="match status" value="1"/>
</dbReference>
<dbReference type="GO" id="GO:0017064">
    <property type="term" value="F:fatty acid amide hydrolase activity"/>
    <property type="evidence" value="ECO:0007669"/>
    <property type="project" value="TreeGrafter"/>
</dbReference>
<keyword evidence="1" id="KW-1133">Transmembrane helix</keyword>
<evidence type="ECO:0000313" key="3">
    <source>
        <dbReference type="Proteomes" id="UP001165740"/>
    </source>
</evidence>
<dbReference type="PANTHER" id="PTHR45847">
    <property type="entry name" value="FATTY ACID AMIDE HYDROLASE"/>
    <property type="match status" value="1"/>
</dbReference>
<dbReference type="GO" id="GO:0004040">
    <property type="term" value="F:amidase activity"/>
    <property type="evidence" value="ECO:0007669"/>
    <property type="project" value="TreeGrafter"/>
</dbReference>
<dbReference type="Proteomes" id="UP001165740">
    <property type="component" value="Chromosome 5"/>
</dbReference>
<organism evidence="3 4">
    <name type="scientific">Biomphalaria glabrata</name>
    <name type="common">Bloodfluke planorb</name>
    <name type="synonym">Freshwater snail</name>
    <dbReference type="NCBI Taxonomy" id="6526"/>
    <lineage>
        <taxon>Eukaryota</taxon>
        <taxon>Metazoa</taxon>
        <taxon>Spiralia</taxon>
        <taxon>Lophotrochozoa</taxon>
        <taxon>Mollusca</taxon>
        <taxon>Gastropoda</taxon>
        <taxon>Heterobranchia</taxon>
        <taxon>Euthyneura</taxon>
        <taxon>Panpulmonata</taxon>
        <taxon>Hygrophila</taxon>
        <taxon>Lymnaeoidea</taxon>
        <taxon>Planorbidae</taxon>
        <taxon>Biomphalaria</taxon>
    </lineage>
</organism>
<accession>A0A9U8E9Z0</accession>
<dbReference type="AlphaFoldDB" id="A0A9U8E9Z0"/>
<evidence type="ECO:0000259" key="2">
    <source>
        <dbReference type="Pfam" id="PF01425"/>
    </source>
</evidence>
<keyword evidence="1" id="KW-0472">Membrane</keyword>
<dbReference type="GeneID" id="106064326"/>
<evidence type="ECO:0000256" key="1">
    <source>
        <dbReference type="SAM" id="Phobius"/>
    </source>
</evidence>
<dbReference type="InterPro" id="IPR036928">
    <property type="entry name" value="AS_sf"/>
</dbReference>
<keyword evidence="1" id="KW-0812">Transmembrane</keyword>
<dbReference type="OMA" id="MDQYYTA"/>
<dbReference type="GO" id="GO:0009062">
    <property type="term" value="P:fatty acid catabolic process"/>
    <property type="evidence" value="ECO:0007669"/>
    <property type="project" value="TreeGrafter"/>
</dbReference>
<protein>
    <submittedName>
        <fullName evidence="4">Fatty-acid amide hydrolase 1-like isoform X1</fullName>
    </submittedName>
</protein>
<feature type="transmembrane region" description="Helical" evidence="1">
    <location>
        <begin position="34"/>
        <end position="58"/>
    </location>
</feature>
<dbReference type="OrthoDB" id="6062895at2759"/>
<dbReference type="Pfam" id="PF01425">
    <property type="entry name" value="Amidase"/>
    <property type="match status" value="1"/>
</dbReference>
<dbReference type="InterPro" id="IPR052096">
    <property type="entry name" value="Endocannabinoid_amidase"/>
</dbReference>
<dbReference type="KEGG" id="bgt:106064326"/>
<evidence type="ECO:0000313" key="4">
    <source>
        <dbReference type="RefSeq" id="XP_013078284.2"/>
    </source>
</evidence>
<keyword evidence="3" id="KW-1185">Reference proteome</keyword>
<proteinExistence type="predicted"/>
<name>A0A9U8E9Z0_BIOGL</name>
<gene>
    <name evidence="4" type="primary">LOC106064326</name>
</gene>
<dbReference type="RefSeq" id="XP_013078284.2">
    <property type="nucleotide sequence ID" value="XM_013222830.2"/>
</dbReference>
<dbReference type="PANTHER" id="PTHR45847:SF6">
    <property type="entry name" value="FATTY ACID AMIDE HYDROLASE"/>
    <property type="match status" value="1"/>
</dbReference>
<reference evidence="4" key="1">
    <citation type="submission" date="2025-08" db="UniProtKB">
        <authorList>
            <consortium name="RefSeq"/>
        </authorList>
    </citation>
    <scope>IDENTIFICATION</scope>
</reference>